<evidence type="ECO:0000259" key="2">
    <source>
        <dbReference type="Pfam" id="PF08327"/>
    </source>
</evidence>
<protein>
    <submittedName>
        <fullName evidence="3">SRPBCC domain-containing protein</fullName>
    </submittedName>
</protein>
<dbReference type="InterPro" id="IPR023393">
    <property type="entry name" value="START-like_dom_sf"/>
</dbReference>
<name>A0A385T2F4_9BACT</name>
<dbReference type="CDD" id="cd07814">
    <property type="entry name" value="SRPBCC_CalC_Aha1-like"/>
    <property type="match status" value="1"/>
</dbReference>
<dbReference type="EMBL" id="CP032382">
    <property type="protein sequence ID" value="AYB35338.1"/>
    <property type="molecule type" value="Genomic_DNA"/>
</dbReference>
<reference evidence="4" key="1">
    <citation type="submission" date="2018-09" db="EMBL/GenBank/DDBJ databases">
        <title>Chryseolinea sp. KIS68-18 isolated from soil.</title>
        <authorList>
            <person name="Weon H.-Y."/>
            <person name="Kwon S.-W."/>
            <person name="Lee S.A."/>
        </authorList>
    </citation>
    <scope>NUCLEOTIDE SEQUENCE [LARGE SCALE GENOMIC DNA]</scope>
    <source>
        <strain evidence="4">KIS68-18</strain>
    </source>
</reference>
<feature type="domain" description="Activator of Hsp90 ATPase homologue 1/2-like C-terminal" evidence="2">
    <location>
        <begin position="26"/>
        <end position="162"/>
    </location>
</feature>
<evidence type="ECO:0000256" key="1">
    <source>
        <dbReference type="ARBA" id="ARBA00006817"/>
    </source>
</evidence>
<dbReference type="SUPFAM" id="SSF55961">
    <property type="entry name" value="Bet v1-like"/>
    <property type="match status" value="1"/>
</dbReference>
<accession>A0A385T2F4</accession>
<sequence>MKLNLQFDFLVDKAKNTITLRREFAAHRQLVWDAHTKSELLDQWFAPRPLTVKTKSMDFRDGGHWHYVMVEPSGSEYWGRLDYLKIRPIDNYTALDGFSDASGNINPDLPRAQWDVSFQDLAKHALVQTIVTYKSLADLETVIKMGMEQGMTSTLERLDDLLLTLTK</sequence>
<evidence type="ECO:0000313" key="4">
    <source>
        <dbReference type="Proteomes" id="UP000266183"/>
    </source>
</evidence>
<dbReference type="InterPro" id="IPR013538">
    <property type="entry name" value="ASHA1/2-like_C"/>
</dbReference>
<dbReference type="Proteomes" id="UP000266183">
    <property type="component" value="Chromosome"/>
</dbReference>
<keyword evidence="4" id="KW-1185">Reference proteome</keyword>
<proteinExistence type="inferred from homology"/>
<dbReference type="Pfam" id="PF08327">
    <property type="entry name" value="AHSA1"/>
    <property type="match status" value="1"/>
</dbReference>
<comment type="similarity">
    <text evidence="1">Belongs to the AHA1 family.</text>
</comment>
<evidence type="ECO:0000313" key="3">
    <source>
        <dbReference type="EMBL" id="AYB35338.1"/>
    </source>
</evidence>
<dbReference type="AlphaFoldDB" id="A0A385T2F4"/>
<dbReference type="Gene3D" id="3.30.530.20">
    <property type="match status" value="1"/>
</dbReference>
<dbReference type="OrthoDB" id="9795306at2"/>
<organism evidence="3 4">
    <name type="scientific">Chryseolinea soli</name>
    <dbReference type="NCBI Taxonomy" id="2321403"/>
    <lineage>
        <taxon>Bacteria</taxon>
        <taxon>Pseudomonadati</taxon>
        <taxon>Bacteroidota</taxon>
        <taxon>Cytophagia</taxon>
        <taxon>Cytophagales</taxon>
        <taxon>Fulvivirgaceae</taxon>
        <taxon>Chryseolinea</taxon>
    </lineage>
</organism>
<dbReference type="RefSeq" id="WP_119758586.1">
    <property type="nucleotide sequence ID" value="NZ_CP032382.1"/>
</dbReference>
<dbReference type="KEGG" id="chk:D4L85_34250"/>
<gene>
    <name evidence="3" type="ORF">D4L85_34250</name>
</gene>